<name>A0A0A2MX21_9FLAO</name>
<dbReference type="OrthoDB" id="5381491at2"/>
<evidence type="ECO:0000256" key="1">
    <source>
        <dbReference type="SAM" id="Coils"/>
    </source>
</evidence>
<keyword evidence="7" id="KW-1185">Reference proteome</keyword>
<keyword evidence="3" id="KW-0812">Transmembrane</keyword>
<keyword evidence="1" id="KW-0175">Coiled coil</keyword>
<evidence type="ECO:0000256" key="2">
    <source>
        <dbReference type="SAM" id="MobiDB-lite"/>
    </source>
</evidence>
<dbReference type="RefSeq" id="WP_026992841.1">
    <property type="nucleotide sequence ID" value="NZ_JRLY01000008.1"/>
</dbReference>
<proteinExistence type="predicted"/>
<dbReference type="InterPro" id="IPR025645">
    <property type="entry name" value="DUF4349"/>
</dbReference>
<dbReference type="STRING" id="1121898.GCA_000422725_02491"/>
<dbReference type="AlphaFoldDB" id="A0A0A2MX21"/>
<evidence type="ECO:0000259" key="5">
    <source>
        <dbReference type="Pfam" id="PF14257"/>
    </source>
</evidence>
<reference evidence="6 7" key="1">
    <citation type="submission" date="2013-09" db="EMBL/GenBank/DDBJ databases">
        <authorList>
            <person name="Zeng Z."/>
            <person name="Chen C."/>
        </authorList>
    </citation>
    <scope>NUCLEOTIDE SEQUENCE [LARGE SCALE GENOMIC DNA]</scope>
    <source>
        <strain evidence="6 7">WB 4.1-42</strain>
    </source>
</reference>
<feature type="chain" id="PRO_5002003643" description="DUF4349 domain-containing protein" evidence="4">
    <location>
        <begin position="19"/>
        <end position="285"/>
    </location>
</feature>
<dbReference type="Proteomes" id="UP000030111">
    <property type="component" value="Unassembled WGS sequence"/>
</dbReference>
<keyword evidence="3" id="KW-1133">Transmembrane helix</keyword>
<evidence type="ECO:0000256" key="4">
    <source>
        <dbReference type="SAM" id="SignalP"/>
    </source>
</evidence>
<keyword evidence="4" id="KW-0732">Signal</keyword>
<dbReference type="PROSITE" id="PS51257">
    <property type="entry name" value="PROKAR_LIPOPROTEIN"/>
    <property type="match status" value="1"/>
</dbReference>
<protein>
    <recommendedName>
        <fullName evidence="5">DUF4349 domain-containing protein</fullName>
    </recommendedName>
</protein>
<organism evidence="6 7">
    <name type="scientific">Flavobacterium subsaxonicum WB 4.1-42 = DSM 21790</name>
    <dbReference type="NCBI Taxonomy" id="1121898"/>
    <lineage>
        <taxon>Bacteria</taxon>
        <taxon>Pseudomonadati</taxon>
        <taxon>Bacteroidota</taxon>
        <taxon>Flavobacteriia</taxon>
        <taxon>Flavobacteriales</taxon>
        <taxon>Flavobacteriaceae</taxon>
        <taxon>Flavobacterium</taxon>
    </lineage>
</organism>
<dbReference type="Pfam" id="PF14257">
    <property type="entry name" value="DUF4349"/>
    <property type="match status" value="1"/>
</dbReference>
<feature type="transmembrane region" description="Helical" evidence="3">
    <location>
        <begin position="253"/>
        <end position="274"/>
    </location>
</feature>
<feature type="compositionally biased region" description="Polar residues" evidence="2">
    <location>
        <begin position="43"/>
        <end position="52"/>
    </location>
</feature>
<feature type="coiled-coil region" evidence="1">
    <location>
        <begin position="184"/>
        <end position="211"/>
    </location>
</feature>
<feature type="domain" description="DUF4349" evidence="5">
    <location>
        <begin position="69"/>
        <end position="274"/>
    </location>
</feature>
<feature type="region of interest" description="Disordered" evidence="2">
    <location>
        <begin position="43"/>
        <end position="65"/>
    </location>
</feature>
<evidence type="ECO:0000313" key="7">
    <source>
        <dbReference type="Proteomes" id="UP000030111"/>
    </source>
</evidence>
<feature type="signal peptide" evidence="4">
    <location>
        <begin position="1"/>
        <end position="18"/>
    </location>
</feature>
<accession>A0A0A2MX21</accession>
<dbReference type="EMBL" id="JRLY01000008">
    <property type="protein sequence ID" value="KGO92760.1"/>
    <property type="molecule type" value="Genomic_DNA"/>
</dbReference>
<keyword evidence="3" id="KW-0472">Membrane</keyword>
<dbReference type="eggNOG" id="COG5662">
    <property type="taxonomic scope" value="Bacteria"/>
</dbReference>
<sequence length="285" mass="31845">MKITIYTLMLLLALTACQKSESDNTVRAASVAEFKEMPASEIQNAPPQQADDNASPLPPPGQDGTYQSKIIKNANLNFETPDINATARKVQDAVTKYKALVLSDVESKDNYTLSRNITIRVPSAAFENFVATISQGVTFFDRKEISSQDVTAQFVDSEARLKTKKVLEARYLELLKKATKVSEMLEIEGELSKIREEIEANEGNLKYLQSQVAMSTIVLEFYKRTDSGAGTTVSYGSKMGNAIKSGFYELSSFFLGMLNIWPFILIFVIVFIIIRKKIKKRKNHA</sequence>
<evidence type="ECO:0000256" key="3">
    <source>
        <dbReference type="SAM" id="Phobius"/>
    </source>
</evidence>
<evidence type="ECO:0000313" key="6">
    <source>
        <dbReference type="EMBL" id="KGO92760.1"/>
    </source>
</evidence>
<gene>
    <name evidence="6" type="ORF">Q766_11630</name>
</gene>
<comment type="caution">
    <text evidence="6">The sequence shown here is derived from an EMBL/GenBank/DDBJ whole genome shotgun (WGS) entry which is preliminary data.</text>
</comment>